<accession>K0T9G3</accession>
<evidence type="ECO:0000313" key="2">
    <source>
        <dbReference type="Proteomes" id="UP000266841"/>
    </source>
</evidence>
<organism evidence="1 2">
    <name type="scientific">Thalassiosira oceanica</name>
    <name type="common">Marine diatom</name>
    <dbReference type="NCBI Taxonomy" id="159749"/>
    <lineage>
        <taxon>Eukaryota</taxon>
        <taxon>Sar</taxon>
        <taxon>Stramenopiles</taxon>
        <taxon>Ochrophyta</taxon>
        <taxon>Bacillariophyta</taxon>
        <taxon>Coscinodiscophyceae</taxon>
        <taxon>Thalassiosirophycidae</taxon>
        <taxon>Thalassiosirales</taxon>
        <taxon>Thalassiosiraceae</taxon>
        <taxon>Thalassiosira</taxon>
    </lineage>
</organism>
<evidence type="ECO:0008006" key="3">
    <source>
        <dbReference type="Google" id="ProtNLM"/>
    </source>
</evidence>
<protein>
    <recommendedName>
        <fullName evidence="3">F-box domain-containing protein</fullName>
    </recommendedName>
</protein>
<dbReference type="Proteomes" id="UP000266841">
    <property type="component" value="Unassembled WGS sequence"/>
</dbReference>
<evidence type="ECO:0000313" key="1">
    <source>
        <dbReference type="EMBL" id="EJK75388.1"/>
    </source>
</evidence>
<proteinExistence type="predicted"/>
<sequence>MVLNAIKPGPTLLEVATIEGIESAILCFLRPYELYRVALVNRTTRQLCQDETISRVFSSQLPMLLKDSEGKKTLCLSNGDSSGTKQDEDKPTCVELPLKTRLEEVGREYVQHVMSEARQFEGIGLVNEWVTYLLSQQGLSFRGDHRFKLDSTSGIEQRQIEITKDGGPTIVLSFYKKTRGKPTSQDVSLFVVNFTAINGLLPSLNNA</sequence>
<dbReference type="AlphaFoldDB" id="K0T9G3"/>
<name>K0T9G3_THAOC</name>
<gene>
    <name evidence="1" type="ORF">THAOC_02891</name>
</gene>
<comment type="caution">
    <text evidence="1">The sequence shown here is derived from an EMBL/GenBank/DDBJ whole genome shotgun (WGS) entry which is preliminary data.</text>
</comment>
<dbReference type="EMBL" id="AGNL01002959">
    <property type="protein sequence ID" value="EJK75388.1"/>
    <property type="molecule type" value="Genomic_DNA"/>
</dbReference>
<keyword evidence="2" id="KW-1185">Reference proteome</keyword>
<reference evidence="1 2" key="1">
    <citation type="journal article" date="2012" name="Genome Biol.">
        <title>Genome and low-iron response of an oceanic diatom adapted to chronic iron limitation.</title>
        <authorList>
            <person name="Lommer M."/>
            <person name="Specht M."/>
            <person name="Roy A.S."/>
            <person name="Kraemer L."/>
            <person name="Andreson R."/>
            <person name="Gutowska M.A."/>
            <person name="Wolf J."/>
            <person name="Bergner S.V."/>
            <person name="Schilhabel M.B."/>
            <person name="Klostermeier U.C."/>
            <person name="Beiko R.G."/>
            <person name="Rosenstiel P."/>
            <person name="Hippler M."/>
            <person name="Laroche J."/>
        </authorList>
    </citation>
    <scope>NUCLEOTIDE SEQUENCE [LARGE SCALE GENOMIC DNA]</scope>
    <source>
        <strain evidence="1 2">CCMP1005</strain>
    </source>
</reference>